<sequence length="54" mass="6059">MGIVSARSNESNQFPNYVYRILMEPPPQPFPPIFPPSLSDINDGFIHLSTANQL</sequence>
<dbReference type="Proteomes" id="UP000663870">
    <property type="component" value="Unassembled WGS sequence"/>
</dbReference>
<accession>A0A815N7Z4</accession>
<dbReference type="AlphaFoldDB" id="A0A815N7Z4"/>
<evidence type="ECO:0000313" key="1">
    <source>
        <dbReference type="EMBL" id="CAF1433470.1"/>
    </source>
</evidence>
<feature type="non-terminal residue" evidence="1">
    <location>
        <position position="54"/>
    </location>
</feature>
<keyword evidence="4" id="KW-1185">Reference proteome</keyword>
<dbReference type="SUPFAM" id="SSF56399">
    <property type="entry name" value="ADP-ribosylation"/>
    <property type="match status" value="1"/>
</dbReference>
<reference evidence="1" key="1">
    <citation type="submission" date="2021-02" db="EMBL/GenBank/DDBJ databases">
        <authorList>
            <person name="Nowell W R."/>
        </authorList>
    </citation>
    <scope>NUCLEOTIDE SEQUENCE</scope>
</reference>
<proteinExistence type="predicted"/>
<dbReference type="EMBL" id="CAJNOH010006473">
    <property type="protein sequence ID" value="CAF1433470.1"/>
    <property type="molecule type" value="Genomic_DNA"/>
</dbReference>
<gene>
    <name evidence="2" type="ORF">JXQ802_LOCUS52139</name>
    <name evidence="1" type="ORF">PYM288_LOCUS35860</name>
</gene>
<protein>
    <submittedName>
        <fullName evidence="1">Uncharacterized protein</fullName>
    </submittedName>
</protein>
<evidence type="ECO:0000313" key="3">
    <source>
        <dbReference type="Proteomes" id="UP000663854"/>
    </source>
</evidence>
<organism evidence="1 3">
    <name type="scientific">Rotaria sordida</name>
    <dbReference type="NCBI Taxonomy" id="392033"/>
    <lineage>
        <taxon>Eukaryota</taxon>
        <taxon>Metazoa</taxon>
        <taxon>Spiralia</taxon>
        <taxon>Gnathifera</taxon>
        <taxon>Rotifera</taxon>
        <taxon>Eurotatoria</taxon>
        <taxon>Bdelloidea</taxon>
        <taxon>Philodinida</taxon>
        <taxon>Philodinidae</taxon>
        <taxon>Rotaria</taxon>
    </lineage>
</organism>
<dbReference type="Proteomes" id="UP000663854">
    <property type="component" value="Unassembled WGS sequence"/>
</dbReference>
<evidence type="ECO:0000313" key="4">
    <source>
        <dbReference type="Proteomes" id="UP000663870"/>
    </source>
</evidence>
<evidence type="ECO:0000313" key="2">
    <source>
        <dbReference type="EMBL" id="CAF1633354.1"/>
    </source>
</evidence>
<dbReference type="EMBL" id="CAJNOL010008044">
    <property type="protein sequence ID" value="CAF1633354.1"/>
    <property type="molecule type" value="Genomic_DNA"/>
</dbReference>
<comment type="caution">
    <text evidence="1">The sequence shown here is derived from an EMBL/GenBank/DDBJ whole genome shotgun (WGS) entry which is preliminary data.</text>
</comment>
<name>A0A815N7Z4_9BILA</name>